<dbReference type="RefSeq" id="WP_195816651.1">
    <property type="nucleotide sequence ID" value="NZ_JADOBH010000001.1"/>
</dbReference>
<organism evidence="1 2">
    <name type="scientific">Rahnella victoriana</name>
    <dbReference type="NCBI Taxonomy" id="1510570"/>
    <lineage>
        <taxon>Bacteria</taxon>
        <taxon>Pseudomonadati</taxon>
        <taxon>Pseudomonadota</taxon>
        <taxon>Gammaproteobacteria</taxon>
        <taxon>Enterobacterales</taxon>
        <taxon>Yersiniaceae</taxon>
        <taxon>Rahnella</taxon>
    </lineage>
</organism>
<name>A0ABS0DKA2_9GAMM</name>
<evidence type="ECO:0000313" key="1">
    <source>
        <dbReference type="EMBL" id="MBF7954329.1"/>
    </source>
</evidence>
<sequence length="108" mass="12495">MMGCNGNVAFGNESRKTIQVIRKQFELYNLGRYLLTSGVMYSIFVKNGALASSYYINQTDFSSFFHSAEAFDQYAKNQIYLSINRLLIFSTTHGTEHDFWKCMEKAFK</sequence>
<dbReference type="Proteomes" id="UP000600307">
    <property type="component" value="Unassembled WGS sequence"/>
</dbReference>
<reference evidence="1 2" key="1">
    <citation type="submission" date="2020-11" db="EMBL/GenBank/DDBJ databases">
        <title>Taxonomic investigation of Rahnella spp.</title>
        <authorList>
            <person name="Lee S.D."/>
        </authorList>
    </citation>
    <scope>NUCLEOTIDE SEQUENCE [LARGE SCALE GENOMIC DNA]</scope>
    <source>
        <strain evidence="1 2">SAP-10</strain>
    </source>
</reference>
<protein>
    <submittedName>
        <fullName evidence="1">Uncharacterized protein</fullName>
    </submittedName>
</protein>
<keyword evidence="2" id="KW-1185">Reference proteome</keyword>
<evidence type="ECO:0000313" key="2">
    <source>
        <dbReference type="Proteomes" id="UP000600307"/>
    </source>
</evidence>
<proteinExistence type="predicted"/>
<dbReference type="EMBL" id="JADOBH010000001">
    <property type="protein sequence ID" value="MBF7954329.1"/>
    <property type="molecule type" value="Genomic_DNA"/>
</dbReference>
<accession>A0ABS0DKA2</accession>
<comment type="caution">
    <text evidence="1">The sequence shown here is derived from an EMBL/GenBank/DDBJ whole genome shotgun (WGS) entry which is preliminary data.</text>
</comment>
<gene>
    <name evidence="1" type="ORF">IV431_02030</name>
</gene>